<keyword evidence="2" id="KW-0811">Translocation</keyword>
<accession>A0A914QDA1</accession>
<dbReference type="InterPro" id="IPR014018">
    <property type="entry name" value="SecA_motor_DEAD"/>
</dbReference>
<evidence type="ECO:0000259" key="3">
    <source>
        <dbReference type="PROSITE" id="PS51196"/>
    </source>
</evidence>
<dbReference type="AlphaFoldDB" id="A0A914QDA1"/>
<dbReference type="PANTHER" id="PTHR30612">
    <property type="entry name" value="SECA INNER MEMBRANE COMPONENT OF SEC PROTEIN SECRETION SYSTEM"/>
    <property type="match status" value="1"/>
</dbReference>
<keyword evidence="1" id="KW-0653">Protein transport</keyword>
<feature type="domain" description="SecA family profile" evidence="3">
    <location>
        <begin position="1"/>
        <end position="92"/>
    </location>
</feature>
<organism evidence="4 5">
    <name type="scientific">Panagrolaimus davidi</name>
    <dbReference type="NCBI Taxonomy" id="227884"/>
    <lineage>
        <taxon>Eukaryota</taxon>
        <taxon>Metazoa</taxon>
        <taxon>Ecdysozoa</taxon>
        <taxon>Nematoda</taxon>
        <taxon>Chromadorea</taxon>
        <taxon>Rhabditida</taxon>
        <taxon>Tylenchina</taxon>
        <taxon>Panagrolaimomorpha</taxon>
        <taxon>Panagrolaimoidea</taxon>
        <taxon>Panagrolaimidae</taxon>
        <taxon>Panagrolaimus</taxon>
    </lineage>
</organism>
<dbReference type="SUPFAM" id="SSF52540">
    <property type="entry name" value="P-loop containing nucleoside triphosphate hydrolases"/>
    <property type="match status" value="1"/>
</dbReference>
<evidence type="ECO:0000256" key="1">
    <source>
        <dbReference type="ARBA" id="ARBA00022927"/>
    </source>
</evidence>
<dbReference type="Gene3D" id="3.40.50.300">
    <property type="entry name" value="P-loop containing nucleotide triphosphate hydrolases"/>
    <property type="match status" value="1"/>
</dbReference>
<dbReference type="GO" id="GO:0005524">
    <property type="term" value="F:ATP binding"/>
    <property type="evidence" value="ECO:0007669"/>
    <property type="project" value="InterPro"/>
</dbReference>
<dbReference type="Proteomes" id="UP000887578">
    <property type="component" value="Unplaced"/>
</dbReference>
<evidence type="ECO:0000313" key="4">
    <source>
        <dbReference type="Proteomes" id="UP000887578"/>
    </source>
</evidence>
<dbReference type="WBParaSite" id="PDA_v2.g27316.t1">
    <property type="protein sequence ID" value="PDA_v2.g27316.t1"/>
    <property type="gene ID" value="PDA_v2.g27316"/>
</dbReference>
<keyword evidence="4" id="KW-1185">Reference proteome</keyword>
<dbReference type="PROSITE" id="PS51196">
    <property type="entry name" value="SECA_MOTOR_DEAD"/>
    <property type="match status" value="1"/>
</dbReference>
<evidence type="ECO:0000256" key="2">
    <source>
        <dbReference type="ARBA" id="ARBA00023010"/>
    </source>
</evidence>
<reference evidence="5" key="1">
    <citation type="submission" date="2022-11" db="UniProtKB">
        <authorList>
            <consortium name="WormBaseParasite"/>
        </authorList>
    </citation>
    <scope>IDENTIFICATION</scope>
</reference>
<dbReference type="InterPro" id="IPR027417">
    <property type="entry name" value="P-loop_NTPase"/>
</dbReference>
<proteinExistence type="predicted"/>
<dbReference type="PANTHER" id="PTHR30612:SF0">
    <property type="entry name" value="CHLOROPLAST PROTEIN-TRANSPORTING ATPASE"/>
    <property type="match status" value="1"/>
</dbReference>
<keyword evidence="1" id="KW-0813">Transport</keyword>
<evidence type="ECO:0000313" key="5">
    <source>
        <dbReference type="WBParaSite" id="PDA_v2.g27316.t1"/>
    </source>
</evidence>
<name>A0A914QDA1_9BILA</name>
<protein>
    <submittedName>
        <fullName evidence="5">SecA family profile domain-containing protein</fullName>
    </submittedName>
</protein>
<dbReference type="GO" id="GO:0006886">
    <property type="term" value="P:intracellular protein transport"/>
    <property type="evidence" value="ECO:0007669"/>
    <property type="project" value="InterPro"/>
</dbReference>
<dbReference type="GO" id="GO:0006605">
    <property type="term" value="P:protein targeting"/>
    <property type="evidence" value="ECO:0007669"/>
    <property type="project" value="InterPro"/>
</dbReference>
<sequence>MVQRIIVIATPLATRGTNIKLSESLIAHDGLHVILAFLPKNIRIEEQAFGRAARSGERGTAQLIVCDKSIKEDDNVSIIYLKLKRNTREHKRIEKMQNIYETKISVEEECLTKFGQKYLEIEKQETDDKFAEILLKDLRDRWSLFLDKSEYEYNEKEKRLDATDEHCKDLIFDRNIGPSEPINILNYAMKNNKFGISIDLLKKVGREFPAYLPEAQYYRVFIITKTKEEQKQFKEAEKELCQARNGFLKRLFNYEKNINIVKRHKVAEENSIFECDLFILQQKESEHLMIQLIGSIDDFFGRIITPFSFVTNRICEEASMFLFKRFSDSNYYKDTPICGFKINKDIDQINLENYCRENGLFKANISQRLKNLEKIDNINLKTLQLEMQVPKWEDFWLELKENECFTDEKEHMFVNILKLPLLSASKVETTKYHSRRSVSENRLFEHFIFSYNDEEFVSELIENEIIERTNVSLTNLNKVTSHANIIREGWEKFWDTEAKFNILDALKDAESFIETIFGKENVRFSLENLNIYQKIFLNPDVAAINETFNSYSAKHDKFSTFDATMVPLEETNIHESETSYLMITHGITHLLHFHDKKWTKKAIVKSALITVGGIAELGGGIALGFGGAFTGPGAVPAAVASKVLFFEGVSDILFGLKGFATGFSDNYLKHKITNLGMNVAFCGAAEGLKFLKFAHEFSLAKTFVNPANAGVNAGTNLTKHAFEWLGTSLFHFKKAEKKYLYAQKATDSGVQEIYNKLNKTVDNIFASNEVDLHNLFY</sequence>
<dbReference type="InterPro" id="IPR000185">
    <property type="entry name" value="SecA"/>
</dbReference>